<dbReference type="InterPro" id="IPR041122">
    <property type="entry name" value="RecJ_OB"/>
</dbReference>
<dbReference type="AlphaFoldDB" id="A0A1F7IPS6"/>
<proteinExistence type="inferred from homology"/>
<dbReference type="Proteomes" id="UP000178040">
    <property type="component" value="Unassembled WGS sequence"/>
</dbReference>
<dbReference type="InterPro" id="IPR003156">
    <property type="entry name" value="DHHA1_dom"/>
</dbReference>
<dbReference type="GO" id="GO:0003676">
    <property type="term" value="F:nucleic acid binding"/>
    <property type="evidence" value="ECO:0007669"/>
    <property type="project" value="InterPro"/>
</dbReference>
<evidence type="ECO:0000313" key="9">
    <source>
        <dbReference type="EMBL" id="OGK45369.1"/>
    </source>
</evidence>
<reference evidence="9 10" key="1">
    <citation type="journal article" date="2016" name="Nat. Commun.">
        <title>Thousands of microbial genomes shed light on interconnected biogeochemical processes in an aquifer system.</title>
        <authorList>
            <person name="Anantharaman K."/>
            <person name="Brown C.T."/>
            <person name="Hug L.A."/>
            <person name="Sharon I."/>
            <person name="Castelle C.J."/>
            <person name="Probst A.J."/>
            <person name="Thomas B.C."/>
            <person name="Singh A."/>
            <person name="Wilkins M.J."/>
            <person name="Karaoz U."/>
            <person name="Brodie E.L."/>
            <person name="Williams K.H."/>
            <person name="Hubbard S.S."/>
            <person name="Banfield J.F."/>
        </authorList>
    </citation>
    <scope>NUCLEOTIDE SEQUENCE [LARGE SCALE GENOMIC DNA]</scope>
</reference>
<accession>A0A1F7IPS6</accession>
<dbReference type="Pfam" id="PF02272">
    <property type="entry name" value="DHHA1"/>
    <property type="match status" value="1"/>
</dbReference>
<dbReference type="Pfam" id="PF17768">
    <property type="entry name" value="RecJ_OB"/>
    <property type="match status" value="1"/>
</dbReference>
<feature type="domain" description="RecJ OB" evidence="8">
    <location>
        <begin position="453"/>
        <end position="561"/>
    </location>
</feature>
<evidence type="ECO:0000313" key="10">
    <source>
        <dbReference type="Proteomes" id="UP000178040"/>
    </source>
</evidence>
<dbReference type="PANTHER" id="PTHR30255">
    <property type="entry name" value="SINGLE-STRANDED-DNA-SPECIFIC EXONUCLEASE RECJ"/>
    <property type="match status" value="1"/>
</dbReference>
<keyword evidence="5 9" id="KW-0269">Exonuclease</keyword>
<evidence type="ECO:0000259" key="7">
    <source>
        <dbReference type="Pfam" id="PF02272"/>
    </source>
</evidence>
<evidence type="ECO:0000256" key="5">
    <source>
        <dbReference type="ARBA" id="ARBA00022839"/>
    </source>
</evidence>
<dbReference type="PANTHER" id="PTHR30255:SF2">
    <property type="entry name" value="SINGLE-STRANDED-DNA-SPECIFIC EXONUCLEASE RECJ"/>
    <property type="match status" value="1"/>
</dbReference>
<dbReference type="EMBL" id="MGAI01000010">
    <property type="protein sequence ID" value="OGK45369.1"/>
    <property type="molecule type" value="Genomic_DNA"/>
</dbReference>
<comment type="similarity">
    <text evidence="1">Belongs to the RecJ family.</text>
</comment>
<dbReference type="SUPFAM" id="SSF64182">
    <property type="entry name" value="DHH phosphoesterases"/>
    <property type="match status" value="1"/>
</dbReference>
<dbReference type="InterPro" id="IPR051673">
    <property type="entry name" value="SSDNA_exonuclease_RecJ"/>
</dbReference>
<feature type="domain" description="DDH" evidence="6">
    <location>
        <begin position="73"/>
        <end position="195"/>
    </location>
</feature>
<evidence type="ECO:0000256" key="3">
    <source>
        <dbReference type="ARBA" id="ARBA00022722"/>
    </source>
</evidence>
<dbReference type="InterPro" id="IPR004610">
    <property type="entry name" value="RecJ"/>
</dbReference>
<feature type="domain" description="DHHA1" evidence="7">
    <location>
        <begin position="345"/>
        <end position="434"/>
    </location>
</feature>
<evidence type="ECO:0000259" key="6">
    <source>
        <dbReference type="Pfam" id="PF01368"/>
    </source>
</evidence>
<dbReference type="Gene3D" id="3.10.310.30">
    <property type="match status" value="1"/>
</dbReference>
<organism evidence="9 10">
    <name type="scientific">Candidatus Roizmanbacteria bacterium RIFCSPLOWO2_01_FULL_37_16</name>
    <dbReference type="NCBI Taxonomy" id="1802058"/>
    <lineage>
        <taxon>Bacteria</taxon>
        <taxon>Candidatus Roizmaniibacteriota</taxon>
    </lineage>
</organism>
<dbReference type="NCBIfam" id="TIGR00644">
    <property type="entry name" value="recJ"/>
    <property type="match status" value="1"/>
</dbReference>
<dbReference type="InterPro" id="IPR001667">
    <property type="entry name" value="DDH_dom"/>
</dbReference>
<evidence type="ECO:0000256" key="2">
    <source>
        <dbReference type="ARBA" id="ARBA00019841"/>
    </source>
</evidence>
<evidence type="ECO:0000259" key="8">
    <source>
        <dbReference type="Pfam" id="PF17768"/>
    </source>
</evidence>
<gene>
    <name evidence="9" type="ORF">A3B40_03405</name>
</gene>
<dbReference type="GO" id="GO:0006281">
    <property type="term" value="P:DNA repair"/>
    <property type="evidence" value="ECO:0007669"/>
    <property type="project" value="InterPro"/>
</dbReference>
<dbReference type="Pfam" id="PF01368">
    <property type="entry name" value="DHH"/>
    <property type="match status" value="1"/>
</dbReference>
<evidence type="ECO:0000256" key="1">
    <source>
        <dbReference type="ARBA" id="ARBA00005915"/>
    </source>
</evidence>
<comment type="caution">
    <text evidence="9">The sequence shown here is derived from an EMBL/GenBank/DDBJ whole genome shotgun (WGS) entry which is preliminary data.</text>
</comment>
<evidence type="ECO:0000256" key="4">
    <source>
        <dbReference type="ARBA" id="ARBA00022801"/>
    </source>
</evidence>
<keyword evidence="3" id="KW-0540">Nuclease</keyword>
<dbReference type="InterPro" id="IPR038763">
    <property type="entry name" value="DHH_sf"/>
</dbReference>
<dbReference type="GO" id="GO:0008409">
    <property type="term" value="F:5'-3' exonuclease activity"/>
    <property type="evidence" value="ECO:0007669"/>
    <property type="project" value="InterPro"/>
</dbReference>
<dbReference type="GO" id="GO:0006310">
    <property type="term" value="P:DNA recombination"/>
    <property type="evidence" value="ECO:0007669"/>
    <property type="project" value="InterPro"/>
</dbReference>
<keyword evidence="4" id="KW-0378">Hydrolase</keyword>
<name>A0A1F7IPS6_9BACT</name>
<protein>
    <recommendedName>
        <fullName evidence="2">Single-stranded-DNA-specific exonuclease RecJ</fullName>
    </recommendedName>
</protein>
<sequence length="568" mass="63921">MKITYHNVIKPSEKINPGDLIELLLKNRQIKDKEEFLNPTHPSKISLTDFGFKKELKKTLKLLKKIKKDNQMVVVYTDYDADGITGGAILWETLHHLGFKAMPYVPHRKKEGYGFSKQGLDNVKKKYNPALIISVDHGITASEKVSYAKKLGIPTIITDHHLKPVKLPDDAEAIIYIPELSGSGVAYFFAKELFSHFKHQTSNFQLLTSNFKSDYLSLASIGSIADLVPLIGPTRSIVKYGLESFTSVKRVGIKQILQQAGILGRKITPYDVSFIIAPRINALGRLEHAIDALRLLCTTKEDRAQKLANRVGDKNRERQDLLIKAVKEAKRLVGSRYSVIGKMPKILILENKNWHEGIIGLIAAKICEEFYRPTIVLTESDGFLKGSARSIPSFHITNFLRDLKKYLIDVGGHKAAAGFTMEKNNYNLFSTAVVKLVTPLLKEEDLERTIEADVKISLSKLNIPHVKELEKLQPFGISNPQPTFYSNVEILDSTTFGKSDNHLKLIVRDVPTEKPITDYRLPIEFVSFGNADKYSSLTKGQKINVVYSIEIDRWGGSEKLRGKILNIV</sequence>
<dbReference type="Gene3D" id="3.90.1640.30">
    <property type="match status" value="1"/>
</dbReference>